<dbReference type="GO" id="GO:0046872">
    <property type="term" value="F:metal ion binding"/>
    <property type="evidence" value="ECO:0007669"/>
    <property type="project" value="UniProtKB-KW"/>
</dbReference>
<comment type="similarity">
    <text evidence="2">Belongs to the glycosyl hydrolase 42 family.</text>
</comment>
<evidence type="ECO:0000256" key="1">
    <source>
        <dbReference type="ARBA" id="ARBA00001412"/>
    </source>
</evidence>
<name>A0A5C5E483_9LACT</name>
<evidence type="ECO:0000256" key="5">
    <source>
        <dbReference type="ARBA" id="ARBA00022801"/>
    </source>
</evidence>
<feature type="domain" description="Beta-galactosidase trimerisation" evidence="9">
    <location>
        <begin position="407"/>
        <end position="598"/>
    </location>
</feature>
<comment type="catalytic activity">
    <reaction evidence="1">
        <text>Hydrolysis of terminal non-reducing beta-D-galactose residues in beta-D-galactosides.</text>
        <dbReference type="EC" id="3.2.1.23"/>
    </reaction>
</comment>
<keyword evidence="4" id="KW-0479">Metal-binding</keyword>
<keyword evidence="5" id="KW-0378">Hydrolase</keyword>
<dbReference type="Pfam" id="PF02449">
    <property type="entry name" value="Glyco_hydro_42"/>
    <property type="match status" value="1"/>
</dbReference>
<feature type="domain" description="Glycoside hydrolase family 42 N-terminal" evidence="8">
    <location>
        <begin position="10"/>
        <end position="378"/>
    </location>
</feature>
<keyword evidence="6" id="KW-0862">Zinc</keyword>
<dbReference type="EMBL" id="VENO01000007">
    <property type="protein sequence ID" value="TNV67821.1"/>
    <property type="molecule type" value="Genomic_DNA"/>
</dbReference>
<dbReference type="InterPro" id="IPR003476">
    <property type="entry name" value="Glyco_hydro_42"/>
</dbReference>
<organism evidence="10 11">
    <name type="scientific">Trichococcus shcherbakoviae subsp. psychrophilus</name>
    <dbReference type="NCBI Taxonomy" id="2585775"/>
    <lineage>
        <taxon>Bacteria</taxon>
        <taxon>Bacillati</taxon>
        <taxon>Bacillota</taxon>
        <taxon>Bacilli</taxon>
        <taxon>Lactobacillales</taxon>
        <taxon>Carnobacteriaceae</taxon>
        <taxon>Trichococcus</taxon>
    </lineage>
</organism>
<dbReference type="InterPro" id="IPR013529">
    <property type="entry name" value="Glyco_hydro_42_N"/>
</dbReference>
<dbReference type="GO" id="GO:0009341">
    <property type="term" value="C:beta-galactosidase complex"/>
    <property type="evidence" value="ECO:0007669"/>
    <property type="project" value="InterPro"/>
</dbReference>
<accession>A0A5C5E483</accession>
<evidence type="ECO:0000259" key="9">
    <source>
        <dbReference type="Pfam" id="PF08532"/>
    </source>
</evidence>
<evidence type="ECO:0000256" key="6">
    <source>
        <dbReference type="ARBA" id="ARBA00022833"/>
    </source>
</evidence>
<proteinExistence type="inferred from homology"/>
<dbReference type="SUPFAM" id="SSF52317">
    <property type="entry name" value="Class I glutamine amidotransferase-like"/>
    <property type="match status" value="1"/>
</dbReference>
<dbReference type="Gene3D" id="3.40.50.880">
    <property type="match status" value="1"/>
</dbReference>
<protein>
    <recommendedName>
        <fullName evidence="3">beta-galactosidase</fullName>
        <ecNumber evidence="3">3.2.1.23</ecNumber>
    </recommendedName>
</protein>
<dbReference type="Proteomes" id="UP000313395">
    <property type="component" value="Unassembled WGS sequence"/>
</dbReference>
<dbReference type="InterPro" id="IPR013738">
    <property type="entry name" value="Beta_galactosidase_Trimer"/>
</dbReference>
<evidence type="ECO:0000256" key="7">
    <source>
        <dbReference type="ARBA" id="ARBA00023295"/>
    </source>
</evidence>
<dbReference type="RefSeq" id="WP_140187461.1">
    <property type="nucleotide sequence ID" value="NZ_VENO01000007.1"/>
</dbReference>
<dbReference type="EC" id="3.2.1.23" evidence="3"/>
<evidence type="ECO:0000259" key="8">
    <source>
        <dbReference type="Pfam" id="PF02449"/>
    </source>
</evidence>
<keyword evidence="7" id="KW-0326">Glycosidase</keyword>
<dbReference type="SUPFAM" id="SSF51445">
    <property type="entry name" value="(Trans)glycosidases"/>
    <property type="match status" value="1"/>
</dbReference>
<dbReference type="PANTHER" id="PTHR36447">
    <property type="entry name" value="BETA-GALACTOSIDASE GANA"/>
    <property type="match status" value="1"/>
</dbReference>
<dbReference type="GO" id="GO:0005975">
    <property type="term" value="P:carbohydrate metabolic process"/>
    <property type="evidence" value="ECO:0007669"/>
    <property type="project" value="InterPro"/>
</dbReference>
<dbReference type="PANTHER" id="PTHR36447:SF2">
    <property type="entry name" value="BETA-GALACTOSIDASE YESZ"/>
    <property type="match status" value="1"/>
</dbReference>
<dbReference type="AlphaFoldDB" id="A0A5C5E483"/>
<evidence type="ECO:0000313" key="10">
    <source>
        <dbReference type="EMBL" id="TNV67821.1"/>
    </source>
</evidence>
<gene>
    <name evidence="10" type="ORF">FHK04_14335</name>
</gene>
<dbReference type="CDD" id="cd03143">
    <property type="entry name" value="A4_beta-galactosidase_middle_domain"/>
    <property type="match status" value="1"/>
</dbReference>
<keyword evidence="11" id="KW-1185">Reference proteome</keyword>
<dbReference type="Gene3D" id="3.20.20.80">
    <property type="entry name" value="Glycosidases"/>
    <property type="match status" value="1"/>
</dbReference>
<reference evidence="10 11" key="1">
    <citation type="submission" date="2019-06" db="EMBL/GenBank/DDBJ databases">
        <title>Description Trichococcus psychrophilus sp. nov., isolated from a cold spring, by genomic and phenotypic analyses.</title>
        <authorList>
            <person name="Zakharyuk A."/>
        </authorList>
    </citation>
    <scope>NUCLEOTIDE SEQUENCE [LARGE SCALE GENOMIC DNA]</scope>
    <source>
        <strain evidence="10 11">SKBG</strain>
    </source>
</reference>
<dbReference type="GO" id="GO:0004565">
    <property type="term" value="F:beta-galactosidase activity"/>
    <property type="evidence" value="ECO:0007669"/>
    <property type="project" value="UniProtKB-EC"/>
</dbReference>
<evidence type="ECO:0000256" key="3">
    <source>
        <dbReference type="ARBA" id="ARBA00012756"/>
    </source>
</evidence>
<evidence type="ECO:0000313" key="11">
    <source>
        <dbReference type="Proteomes" id="UP000313395"/>
    </source>
</evidence>
<sequence length="673" mass="76930">MEEILYGVAYYYEYLPYDRLKEDIEMMKKAGINVVRIAESTWSTYEKNPGDFDFSTVDLVIDEMEKAGIKVIIGTPTYAVPSWLVDMDAEVMVTRKGSGRAIYGMRQSMDITNETYLYHAERVIRKLIERTAYRANVIGFQLDNETKAYGTSGKNVQKAFVEHLKGLFDGDLDKMNAAYGLDYWSNRIDSWENFPDVNGTINGSLGAAFEEYQRLLVDDFLQWQADIVNEYRREDQFLTQNFDFEWRGYSYGVQPEVNHYKASKAITIAGCDIYHPTQDQLTGKEIAFCGDSTRSLKKDNYLVLETEAQGFPQWTPFRNQLLLQAYSHLASGANMVMYWHWHSIHNACESYWRGLLSHDFKENGTYREAVTVGNEWKELSSKLVNLKKHNKVALVVSNEALTALKWFPVDLNAAFQSSITYNDIVLAYYTQLYNLNIECDIVTPDMEGWTDYEILVVPALYSASDETYQELAAFVEKGGKLLSTFKTAVANEHLKISYEGTPKGLQETFGMQYNQFAIPSKTRLMSEYFTFEPDAEVQGFMELLEPDGATVLATYDHAPGDRDVAITVNEHGKGKAIYIGCMMDDKSFNQVILKIFTEQFDYPLSEYAFPIIVKKGINQSGNELTYIFNYSETEMAVASPTEGTSLREKRSVAKDESLVINPWDLIILENEQQ</sequence>
<dbReference type="Pfam" id="PF08532">
    <property type="entry name" value="Glyco_hydro_42M"/>
    <property type="match status" value="1"/>
</dbReference>
<comment type="caution">
    <text evidence="10">The sequence shown here is derived from an EMBL/GenBank/DDBJ whole genome shotgun (WGS) entry which is preliminary data.</text>
</comment>
<evidence type="ECO:0000256" key="4">
    <source>
        <dbReference type="ARBA" id="ARBA00022723"/>
    </source>
</evidence>
<dbReference type="InterPro" id="IPR017853">
    <property type="entry name" value="GH"/>
</dbReference>
<dbReference type="InterPro" id="IPR029062">
    <property type="entry name" value="Class_I_gatase-like"/>
</dbReference>
<evidence type="ECO:0000256" key="2">
    <source>
        <dbReference type="ARBA" id="ARBA00005940"/>
    </source>
</evidence>